<sequence length="1014" mass="115903">KTRFNTYDIICSVTELQKLIGLRVNQIYDIDNKTYLIRLQEKEQKYVLLLESGVRIHTTAFDWPKNVAPSGFTMKLRKHLKNKRLESLRQLGIDRIVELQFGVGEAAYHVILELYDRGNIILTDYEMKILNILRPHTEGEEVRFAVREQYPVNRAKEDHGPPTVEEIRKVLAKARPGDNLRNVLNPILEFGGPLIDHVLHKFELYGARIAGETADKDSPAEDDGKKKKKKRQKNKDSDSGGKIFNPDTDFVRLMSAINEGENMIRAAMTDPPQGFIVQKKEQKPGEKQEFYLSNVEYHPFLFNQFLSDPIKEFDSFTTAVDEFYSSLESQKIDLKAIAQEREALKKLSNVKSDHAKRLEDLTKTQLNDRKKAELITRNQNLVDNAILAIQSAIANQMSWQDIQDLVKTAQANKDSVASLIKQLKLEINHISLQLRDPYADLDAADEDDVEYEDDEERLEPMIVDIDLAITAYANARRYYDQRRYAAKKEQKTIESSAKALKNAERKTMQTLKEVRTQTTISKARKVFWFEKFYWFISSENYLVIGGRDQQQNELIVKRYMQANDVYVHAEIQGASSVVIKNPTGLPIPPKTLLEAGTMAISYSVAWDAKVVTSAYWVNSDQVSKTAPTGEYLTTGSFMIRGKKNFLPPCHLVLGLSFLFRLEDGSVERHKGERRVRTFDEDSKVSEPAQQDESDTEHQEVELEDEDEKLSEKLEKLNVIEEKPLENEDSDDSEQHFPDTHVKIEHDTGKVTIKSDPIIQRLTSEAAETEEKAYIIQPPPPRVKQQKVNKQQKGKKGGSQTQEIAKKNAEQKPENNKQQESSASGQQQLKRGQRSKLKKMKEKYKDQDEEERQMKMEILKSAGATSSKDPGNQKSDEIDENSEERKKQIQQRKNQQQKAKQMDPDADLDDTPAQADVDMLDTLTGLPVDEDELLFAVPVVAPYQSLHNYKFKVKLTPGTGKRGKASKTALQIFLKDKQCTQREKDLLKAVKDEVLARNIPGKVKLSAPQLLKVKK</sequence>
<evidence type="ECO:0000259" key="10">
    <source>
        <dbReference type="Pfam" id="PF11923"/>
    </source>
</evidence>
<dbReference type="InterPro" id="IPR021846">
    <property type="entry name" value="NFACT-C"/>
</dbReference>
<evidence type="ECO:0000256" key="8">
    <source>
        <dbReference type="SAM" id="MobiDB-lite"/>
    </source>
</evidence>
<feature type="compositionally biased region" description="Basic and acidic residues" evidence="8">
    <location>
        <begin position="214"/>
        <end position="225"/>
    </location>
</feature>
<dbReference type="GO" id="GO:0005634">
    <property type="term" value="C:nucleus"/>
    <property type="evidence" value="ECO:0007669"/>
    <property type="project" value="UniProtKB-SubCell"/>
</dbReference>
<evidence type="ECO:0000256" key="7">
    <source>
        <dbReference type="SAM" id="Coils"/>
    </source>
</evidence>
<accession>U5EX17</accession>
<keyword evidence="5 7" id="KW-0175">Coiled coil</keyword>
<dbReference type="GO" id="GO:0000049">
    <property type="term" value="F:tRNA binding"/>
    <property type="evidence" value="ECO:0007669"/>
    <property type="project" value="TreeGrafter"/>
</dbReference>
<evidence type="ECO:0000256" key="2">
    <source>
        <dbReference type="ARBA" id="ARBA00004496"/>
    </source>
</evidence>
<reference evidence="11" key="1">
    <citation type="journal article" date="2014" name="Insect Biochem. Mol. Biol.">
        <title>An insight into the sialome of the frog biting fly, Corethrella appendiculata.</title>
        <authorList>
            <person name="Ribeiro J.M.C."/>
            <person name="Chagas A.C."/>
            <person name="Pham V.M."/>
            <person name="Lounibos L.P."/>
            <person name="Calvo E."/>
        </authorList>
    </citation>
    <scope>NUCLEOTIDE SEQUENCE</scope>
    <source>
        <tissue evidence="11">Salivary glands</tissue>
    </source>
</reference>
<protein>
    <submittedName>
        <fullName evidence="11">Putative rna-binding protein</fullName>
    </submittedName>
</protein>
<feature type="compositionally biased region" description="Basic and acidic residues" evidence="8">
    <location>
        <begin position="669"/>
        <end position="684"/>
    </location>
</feature>
<feature type="compositionally biased region" description="Basic and acidic residues" evidence="8">
    <location>
        <begin position="803"/>
        <end position="816"/>
    </location>
</feature>
<dbReference type="PANTHER" id="PTHR15239">
    <property type="entry name" value="NUCLEAR EXPORT MEDIATOR FACTOR NEMF"/>
    <property type="match status" value="1"/>
</dbReference>
<feature type="compositionally biased region" description="Polar residues" evidence="8">
    <location>
        <begin position="817"/>
        <end position="829"/>
    </location>
</feature>
<feature type="region of interest" description="Disordered" evidence="8">
    <location>
        <begin position="214"/>
        <end position="244"/>
    </location>
</feature>
<feature type="non-terminal residue" evidence="11">
    <location>
        <position position="1"/>
    </location>
</feature>
<dbReference type="GO" id="GO:1990116">
    <property type="term" value="P:ribosome-associated ubiquitin-dependent protein catabolic process"/>
    <property type="evidence" value="ECO:0007669"/>
    <property type="project" value="TreeGrafter"/>
</dbReference>
<feature type="compositionally biased region" description="Basic and acidic residues" evidence="8">
    <location>
        <begin position="709"/>
        <end position="725"/>
    </location>
</feature>
<feature type="domain" description="NFACT protein C-terminal" evidence="10">
    <location>
        <begin position="914"/>
        <end position="1004"/>
    </location>
</feature>
<feature type="region of interest" description="Disordered" evidence="8">
    <location>
        <begin position="762"/>
        <end position="913"/>
    </location>
</feature>
<dbReference type="Pfam" id="PF05833">
    <property type="entry name" value="NFACT_N"/>
    <property type="match status" value="1"/>
</dbReference>
<feature type="domain" description="NFACT RNA-binding" evidence="9">
    <location>
        <begin position="531"/>
        <end position="641"/>
    </location>
</feature>
<keyword evidence="6" id="KW-0539">Nucleus</keyword>
<dbReference type="InterPro" id="IPR008532">
    <property type="entry name" value="NFACT_RNA-bd"/>
</dbReference>
<evidence type="ECO:0000256" key="6">
    <source>
        <dbReference type="ARBA" id="ARBA00023242"/>
    </source>
</evidence>
<feature type="compositionally biased region" description="Basic and acidic residues" evidence="8">
    <location>
        <begin position="732"/>
        <end position="748"/>
    </location>
</feature>
<feature type="compositionally biased region" description="Basic residues" evidence="8">
    <location>
        <begin position="783"/>
        <end position="795"/>
    </location>
</feature>
<organism evidence="11">
    <name type="scientific">Corethrella appendiculata</name>
    <dbReference type="NCBI Taxonomy" id="1370023"/>
    <lineage>
        <taxon>Eukaryota</taxon>
        <taxon>Metazoa</taxon>
        <taxon>Ecdysozoa</taxon>
        <taxon>Arthropoda</taxon>
        <taxon>Hexapoda</taxon>
        <taxon>Insecta</taxon>
        <taxon>Pterygota</taxon>
        <taxon>Neoptera</taxon>
        <taxon>Endopterygota</taxon>
        <taxon>Diptera</taxon>
        <taxon>Nematocera</taxon>
        <taxon>Culicoidea</taxon>
        <taxon>Chaoboridae</taxon>
        <taxon>Corethrella</taxon>
    </lineage>
</organism>
<feature type="region of interest" description="Disordered" evidence="8">
    <location>
        <begin position="669"/>
        <end position="748"/>
    </location>
</feature>
<dbReference type="Pfam" id="PF11923">
    <property type="entry name" value="NFACT-C"/>
    <property type="match status" value="1"/>
</dbReference>
<dbReference type="GO" id="GO:0043023">
    <property type="term" value="F:ribosomal large subunit binding"/>
    <property type="evidence" value="ECO:0007669"/>
    <property type="project" value="TreeGrafter"/>
</dbReference>
<evidence type="ECO:0000256" key="1">
    <source>
        <dbReference type="ARBA" id="ARBA00004123"/>
    </source>
</evidence>
<dbReference type="PANTHER" id="PTHR15239:SF6">
    <property type="entry name" value="RIBOSOME QUALITY CONTROL COMPLEX SUBUNIT NEMF"/>
    <property type="match status" value="1"/>
</dbReference>
<evidence type="ECO:0000256" key="5">
    <source>
        <dbReference type="ARBA" id="ARBA00023054"/>
    </source>
</evidence>
<dbReference type="Pfam" id="PF05670">
    <property type="entry name" value="NFACT-R_1"/>
    <property type="match status" value="1"/>
</dbReference>
<evidence type="ECO:0000313" key="11">
    <source>
        <dbReference type="EMBL" id="JAB59581.1"/>
    </source>
</evidence>
<dbReference type="GO" id="GO:0072344">
    <property type="term" value="P:rescue of stalled ribosome"/>
    <property type="evidence" value="ECO:0007669"/>
    <property type="project" value="TreeGrafter"/>
</dbReference>
<feature type="coiled-coil region" evidence="7">
    <location>
        <begin position="327"/>
        <end position="364"/>
    </location>
</feature>
<evidence type="ECO:0000256" key="3">
    <source>
        <dbReference type="ARBA" id="ARBA00008318"/>
    </source>
</evidence>
<keyword evidence="4" id="KW-0963">Cytoplasm</keyword>
<feature type="compositionally biased region" description="Polar residues" evidence="8">
    <location>
        <begin position="862"/>
        <end position="872"/>
    </location>
</feature>
<evidence type="ECO:0000259" key="9">
    <source>
        <dbReference type="Pfam" id="PF05670"/>
    </source>
</evidence>
<comment type="subcellular location">
    <subcellularLocation>
        <location evidence="2">Cytoplasm</location>
    </subcellularLocation>
    <subcellularLocation>
        <location evidence="1">Nucleus</location>
    </subcellularLocation>
</comment>
<dbReference type="AlphaFoldDB" id="U5EX17"/>
<name>U5EX17_9DIPT</name>
<dbReference type="EMBL" id="GANO01000290">
    <property type="protein sequence ID" value="JAB59581.1"/>
    <property type="molecule type" value="mRNA"/>
</dbReference>
<dbReference type="FunFam" id="2.30.310.10:FF:000001">
    <property type="entry name" value="Nuclear export mediator factor Nemf"/>
    <property type="match status" value="1"/>
</dbReference>
<dbReference type="Gene3D" id="2.30.310.10">
    <property type="entry name" value="ibrinogen binding protein from staphylococcus aureus domain"/>
    <property type="match status" value="1"/>
</dbReference>
<comment type="similarity">
    <text evidence="3">Belongs to the NEMF family.</text>
</comment>
<feature type="compositionally biased region" description="Basic residues" evidence="8">
    <location>
        <begin position="830"/>
        <end position="841"/>
    </location>
</feature>
<evidence type="ECO:0000256" key="4">
    <source>
        <dbReference type="ARBA" id="ARBA00022490"/>
    </source>
</evidence>
<proteinExistence type="evidence at transcript level"/>
<dbReference type="InterPro" id="IPR051608">
    <property type="entry name" value="RQC_Subunit_NEMF"/>
</dbReference>
<dbReference type="GO" id="GO:0005737">
    <property type="term" value="C:cytoplasm"/>
    <property type="evidence" value="ECO:0007669"/>
    <property type="project" value="UniProtKB-SubCell"/>
</dbReference>
<dbReference type="GO" id="GO:1990112">
    <property type="term" value="C:RQC complex"/>
    <property type="evidence" value="ECO:0007669"/>
    <property type="project" value="TreeGrafter"/>
</dbReference>